<reference evidence="1" key="1">
    <citation type="submission" date="2020-11" db="EMBL/GenBank/DDBJ databases">
        <title>Sequencing the genomes of 1000 actinobacteria strains.</title>
        <authorList>
            <person name="Klenk H.-P."/>
        </authorList>
    </citation>
    <scope>NUCLEOTIDE SEQUENCE</scope>
    <source>
        <strain evidence="1">DSM 45632</strain>
    </source>
</reference>
<organism evidence="1 2">
    <name type="scientific">Corynebacterium aquatimens</name>
    <dbReference type="NCBI Taxonomy" id="1190508"/>
    <lineage>
        <taxon>Bacteria</taxon>
        <taxon>Bacillati</taxon>
        <taxon>Actinomycetota</taxon>
        <taxon>Actinomycetes</taxon>
        <taxon>Mycobacteriales</taxon>
        <taxon>Corynebacteriaceae</taxon>
        <taxon>Corynebacterium</taxon>
    </lineage>
</organism>
<accession>A0A931GRJ4</accession>
<evidence type="ECO:0000313" key="2">
    <source>
        <dbReference type="Proteomes" id="UP000658613"/>
    </source>
</evidence>
<dbReference type="AlphaFoldDB" id="A0A931GRJ4"/>
<protein>
    <submittedName>
        <fullName evidence="1">Transcriptional regulator</fullName>
    </submittedName>
</protein>
<dbReference type="EMBL" id="JADOUE010000001">
    <property type="protein sequence ID" value="MBG6121092.1"/>
    <property type="molecule type" value="Genomic_DNA"/>
</dbReference>
<name>A0A931GRJ4_9CORY</name>
<comment type="caution">
    <text evidence="1">The sequence shown here is derived from an EMBL/GenBank/DDBJ whole genome shotgun (WGS) entry which is preliminary data.</text>
</comment>
<gene>
    <name evidence="1" type="ORF">IW254_000061</name>
</gene>
<evidence type="ECO:0000313" key="1">
    <source>
        <dbReference type="EMBL" id="MBG6121092.1"/>
    </source>
</evidence>
<keyword evidence="2" id="KW-1185">Reference proteome</keyword>
<dbReference type="RefSeq" id="WP_196823721.1">
    <property type="nucleotide sequence ID" value="NZ_CP046980.1"/>
</dbReference>
<proteinExistence type="predicted"/>
<dbReference type="Proteomes" id="UP000658613">
    <property type="component" value="Unassembled WGS sequence"/>
</dbReference>
<sequence length="68" mass="7847">MAMNLRLTPEVDERLTSIAAMDGASKQQVIANLIDERFERDAARQFAERELSAFFDSRQDLMDRLRDA</sequence>